<dbReference type="InterPro" id="IPR029058">
    <property type="entry name" value="AB_hydrolase_fold"/>
</dbReference>
<evidence type="ECO:0000313" key="9">
    <source>
        <dbReference type="Proteomes" id="UP001152888"/>
    </source>
</evidence>
<organism evidence="8 9">
    <name type="scientific">Acanthoscelides obtectus</name>
    <name type="common">Bean weevil</name>
    <name type="synonym">Bruchus obtectus</name>
    <dbReference type="NCBI Taxonomy" id="200917"/>
    <lineage>
        <taxon>Eukaryota</taxon>
        <taxon>Metazoa</taxon>
        <taxon>Ecdysozoa</taxon>
        <taxon>Arthropoda</taxon>
        <taxon>Hexapoda</taxon>
        <taxon>Insecta</taxon>
        <taxon>Pterygota</taxon>
        <taxon>Neoptera</taxon>
        <taxon>Endopterygota</taxon>
        <taxon>Coleoptera</taxon>
        <taxon>Polyphaga</taxon>
        <taxon>Cucujiformia</taxon>
        <taxon>Chrysomeloidea</taxon>
        <taxon>Chrysomelidae</taxon>
        <taxon>Bruchinae</taxon>
        <taxon>Bruchini</taxon>
        <taxon>Acanthoscelides</taxon>
    </lineage>
</organism>
<keyword evidence="6" id="KW-0732">Signal</keyword>
<dbReference type="InterPro" id="IPR019826">
    <property type="entry name" value="Carboxylesterase_B_AS"/>
</dbReference>
<evidence type="ECO:0000313" key="8">
    <source>
        <dbReference type="EMBL" id="CAH1975182.1"/>
    </source>
</evidence>
<feature type="signal peptide" evidence="6">
    <location>
        <begin position="1"/>
        <end position="18"/>
    </location>
</feature>
<dbReference type="InterPro" id="IPR050309">
    <property type="entry name" value="Type-B_Carboxylest/Lipase"/>
</dbReference>
<evidence type="ECO:0000256" key="2">
    <source>
        <dbReference type="ARBA" id="ARBA00022487"/>
    </source>
</evidence>
<sequence>MTYLILFLVLCLGGNILAEDVLVQLPLGTVKGLTRSTAKGTTFYSFQGIPYAEKPIGDLRFQVPVSKSSWNGTWDASKEGSICNQMNNERPNQSEDCLFINVFTPKINANLPVLFFIYGGGFIEGASLEAYYGPHFLMEEGVVLVTFNYRVGPYGFLSTGDDLVPGNAGLKDQVLALKWVNQYIKYFGGDPSKVTIFGQSAGGASCAYHIMSPLSKGLFRAAILLSGTSLSPWAYQRNPQKWSRNLINLMDNENYEKYNTSQKIYEYLKQAPAEFINKASLKVQEQDQYKYLQLFQGFFFAPVYEHEHDGAFITKPTYEALDQGDFTKIPILLGATSEEYYFYLDDKENLNHIIERLTESYDSVPDDMHALDENKDKIKAEIMKFHTFGAKYADNSRGVVKLMSDHDFAKSVLKFAELLAKHSQNPYLYQFSYKGVLAAQTNQSEKGFSDTVGHVEDLSYIFSQNYPGVNTTDLTKYPKDDQLIQKIFTTMLTNFAKYLNPTPEKDDVLQNTIWPKTDSDFTYLDIGSDMEIKTHMKSDMYNFWNKLYAQYAVRPFDTY</sequence>
<evidence type="ECO:0000256" key="5">
    <source>
        <dbReference type="ARBA" id="ARBA00023180"/>
    </source>
</evidence>
<feature type="chain" id="PRO_5040530775" description="Carboxylic ester hydrolase" evidence="6">
    <location>
        <begin position="19"/>
        <end position="559"/>
    </location>
</feature>
<evidence type="ECO:0000256" key="6">
    <source>
        <dbReference type="RuleBase" id="RU361235"/>
    </source>
</evidence>
<dbReference type="GO" id="GO:0052689">
    <property type="term" value="F:carboxylic ester hydrolase activity"/>
    <property type="evidence" value="ECO:0007669"/>
    <property type="project" value="UniProtKB-KW"/>
</dbReference>
<dbReference type="AlphaFoldDB" id="A0A9P0KJF5"/>
<accession>A0A9P0KJF5</accession>
<dbReference type="EC" id="3.1.1.-" evidence="6"/>
<evidence type="ECO:0000256" key="1">
    <source>
        <dbReference type="ARBA" id="ARBA00005964"/>
    </source>
</evidence>
<keyword evidence="2" id="KW-0719">Serine esterase</keyword>
<feature type="domain" description="Carboxylesterase type B" evidence="7">
    <location>
        <begin position="21"/>
        <end position="544"/>
    </location>
</feature>
<gene>
    <name evidence="8" type="ORF">ACAOBT_LOCUS11488</name>
</gene>
<dbReference type="EMBL" id="CAKOFQ010006833">
    <property type="protein sequence ID" value="CAH1975182.1"/>
    <property type="molecule type" value="Genomic_DNA"/>
</dbReference>
<reference evidence="8" key="1">
    <citation type="submission" date="2022-03" db="EMBL/GenBank/DDBJ databases">
        <authorList>
            <person name="Sayadi A."/>
        </authorList>
    </citation>
    <scope>NUCLEOTIDE SEQUENCE</scope>
</reference>
<dbReference type="PROSITE" id="PS00122">
    <property type="entry name" value="CARBOXYLESTERASE_B_1"/>
    <property type="match status" value="1"/>
</dbReference>
<keyword evidence="3 6" id="KW-0378">Hydrolase</keyword>
<name>A0A9P0KJF5_ACAOB</name>
<proteinExistence type="inferred from homology"/>
<protein>
    <recommendedName>
        <fullName evidence="6">Carboxylic ester hydrolase</fullName>
        <ecNumber evidence="6">3.1.1.-</ecNumber>
    </recommendedName>
</protein>
<dbReference type="SUPFAM" id="SSF53474">
    <property type="entry name" value="alpha/beta-Hydrolases"/>
    <property type="match status" value="1"/>
</dbReference>
<dbReference type="PROSITE" id="PS00941">
    <property type="entry name" value="CARBOXYLESTERASE_B_2"/>
    <property type="match status" value="1"/>
</dbReference>
<comment type="similarity">
    <text evidence="1 6">Belongs to the type-B carboxylesterase/lipase family.</text>
</comment>
<dbReference type="InterPro" id="IPR019819">
    <property type="entry name" value="Carboxylesterase_B_CS"/>
</dbReference>
<comment type="caution">
    <text evidence="8">The sequence shown here is derived from an EMBL/GenBank/DDBJ whole genome shotgun (WGS) entry which is preliminary data.</text>
</comment>
<evidence type="ECO:0000259" key="7">
    <source>
        <dbReference type="Pfam" id="PF00135"/>
    </source>
</evidence>
<evidence type="ECO:0000256" key="4">
    <source>
        <dbReference type="ARBA" id="ARBA00023157"/>
    </source>
</evidence>
<dbReference type="PANTHER" id="PTHR11559">
    <property type="entry name" value="CARBOXYLESTERASE"/>
    <property type="match status" value="1"/>
</dbReference>
<evidence type="ECO:0000256" key="3">
    <source>
        <dbReference type="ARBA" id="ARBA00022801"/>
    </source>
</evidence>
<dbReference type="Pfam" id="PF00135">
    <property type="entry name" value="COesterase"/>
    <property type="match status" value="1"/>
</dbReference>
<dbReference type="InterPro" id="IPR002018">
    <property type="entry name" value="CarbesteraseB"/>
</dbReference>
<dbReference type="OrthoDB" id="19653at2759"/>
<keyword evidence="4" id="KW-1015">Disulfide bond</keyword>
<dbReference type="Gene3D" id="3.40.50.1820">
    <property type="entry name" value="alpha/beta hydrolase"/>
    <property type="match status" value="1"/>
</dbReference>
<keyword evidence="9" id="KW-1185">Reference proteome</keyword>
<keyword evidence="5" id="KW-0325">Glycoprotein</keyword>
<dbReference type="Proteomes" id="UP001152888">
    <property type="component" value="Unassembled WGS sequence"/>
</dbReference>